<evidence type="ECO:0000256" key="1">
    <source>
        <dbReference type="SAM" id="MobiDB-lite"/>
    </source>
</evidence>
<dbReference type="InterPro" id="IPR049192">
    <property type="entry name" value="DUF4246_C"/>
</dbReference>
<dbReference type="Pfam" id="PF21666">
    <property type="entry name" value="DUF4246_N"/>
    <property type="match status" value="1"/>
</dbReference>
<feature type="domain" description="DUF4246" evidence="2">
    <location>
        <begin position="94"/>
        <end position="579"/>
    </location>
</feature>
<accession>A0AAV9H7M8</accession>
<feature type="region of interest" description="Disordered" evidence="1">
    <location>
        <begin position="337"/>
        <end position="370"/>
    </location>
</feature>
<name>A0AAV9H7M8_9PEZI</name>
<reference evidence="4" key="2">
    <citation type="submission" date="2023-06" db="EMBL/GenBank/DDBJ databases">
        <authorList>
            <consortium name="Lawrence Berkeley National Laboratory"/>
            <person name="Mondo S.J."/>
            <person name="Hensen N."/>
            <person name="Bonometti L."/>
            <person name="Westerberg I."/>
            <person name="Brannstrom I.O."/>
            <person name="Guillou S."/>
            <person name="Cros-Aarteil S."/>
            <person name="Calhoun S."/>
            <person name="Haridas S."/>
            <person name="Kuo A."/>
            <person name="Pangilinan J."/>
            <person name="Riley R."/>
            <person name="Labutti K."/>
            <person name="Andreopoulos B."/>
            <person name="Lipzen A."/>
            <person name="Chen C."/>
            <person name="Yanf M."/>
            <person name="Daum C."/>
            <person name="Ng V."/>
            <person name="Clum A."/>
            <person name="Steindorff A."/>
            <person name="Ohm R."/>
            <person name="Martin F."/>
            <person name="Silar P."/>
            <person name="Natvig D."/>
            <person name="Lalanne C."/>
            <person name="Gautier V."/>
            <person name="Ament-Velasquez S.L."/>
            <person name="Kruys A."/>
            <person name="Hutchinson M.I."/>
            <person name="Powell A.J."/>
            <person name="Barry K."/>
            <person name="Miller A.N."/>
            <person name="Grigoriev I.V."/>
            <person name="Debuchy R."/>
            <person name="Gladieux P."/>
            <person name="Thoren M.H."/>
            <person name="Johannesson H."/>
        </authorList>
    </citation>
    <scope>NUCLEOTIDE SEQUENCE</scope>
    <source>
        <strain evidence="4">PSN324</strain>
    </source>
</reference>
<evidence type="ECO:0000259" key="2">
    <source>
        <dbReference type="Pfam" id="PF14033"/>
    </source>
</evidence>
<organism evidence="4 5">
    <name type="scientific">Cladorrhinum samala</name>
    <dbReference type="NCBI Taxonomy" id="585594"/>
    <lineage>
        <taxon>Eukaryota</taxon>
        <taxon>Fungi</taxon>
        <taxon>Dikarya</taxon>
        <taxon>Ascomycota</taxon>
        <taxon>Pezizomycotina</taxon>
        <taxon>Sordariomycetes</taxon>
        <taxon>Sordariomycetidae</taxon>
        <taxon>Sordariales</taxon>
        <taxon>Podosporaceae</taxon>
        <taxon>Cladorrhinum</taxon>
    </lineage>
</organism>
<dbReference type="InterPro" id="IPR049207">
    <property type="entry name" value="DUF4246_N"/>
</dbReference>
<evidence type="ECO:0000259" key="3">
    <source>
        <dbReference type="Pfam" id="PF21666"/>
    </source>
</evidence>
<gene>
    <name evidence="4" type="ORF">QBC42DRAFT_351071</name>
</gene>
<reference evidence="4" key="1">
    <citation type="journal article" date="2023" name="Mol. Phylogenet. Evol.">
        <title>Genome-scale phylogeny and comparative genomics of the fungal order Sordariales.</title>
        <authorList>
            <person name="Hensen N."/>
            <person name="Bonometti L."/>
            <person name="Westerberg I."/>
            <person name="Brannstrom I.O."/>
            <person name="Guillou S."/>
            <person name="Cros-Aarteil S."/>
            <person name="Calhoun S."/>
            <person name="Haridas S."/>
            <person name="Kuo A."/>
            <person name="Mondo S."/>
            <person name="Pangilinan J."/>
            <person name="Riley R."/>
            <person name="LaButti K."/>
            <person name="Andreopoulos B."/>
            <person name="Lipzen A."/>
            <person name="Chen C."/>
            <person name="Yan M."/>
            <person name="Daum C."/>
            <person name="Ng V."/>
            <person name="Clum A."/>
            <person name="Steindorff A."/>
            <person name="Ohm R.A."/>
            <person name="Martin F."/>
            <person name="Silar P."/>
            <person name="Natvig D.O."/>
            <person name="Lalanne C."/>
            <person name="Gautier V."/>
            <person name="Ament-Velasquez S.L."/>
            <person name="Kruys A."/>
            <person name="Hutchinson M.I."/>
            <person name="Powell A.J."/>
            <person name="Barry K."/>
            <person name="Miller A.N."/>
            <person name="Grigoriev I.V."/>
            <person name="Debuchy R."/>
            <person name="Gladieux P."/>
            <person name="Hiltunen Thoren M."/>
            <person name="Johannesson H."/>
        </authorList>
    </citation>
    <scope>NUCLEOTIDE SEQUENCE</scope>
    <source>
        <strain evidence="4">PSN324</strain>
    </source>
</reference>
<dbReference type="PANTHER" id="PTHR33119:SF1">
    <property type="entry name" value="FE2OG DIOXYGENASE DOMAIN-CONTAINING PROTEIN"/>
    <property type="match status" value="1"/>
</dbReference>
<dbReference type="PANTHER" id="PTHR33119">
    <property type="entry name" value="IFI3P"/>
    <property type="match status" value="1"/>
</dbReference>
<proteinExistence type="predicted"/>
<evidence type="ECO:0008006" key="6">
    <source>
        <dbReference type="Google" id="ProtNLM"/>
    </source>
</evidence>
<dbReference type="InterPro" id="IPR025340">
    <property type="entry name" value="DUF4246"/>
</dbReference>
<feature type="domain" description="DUF4246" evidence="3">
    <location>
        <begin position="14"/>
        <end position="77"/>
    </location>
</feature>
<comment type="caution">
    <text evidence="4">The sequence shown here is derived from an EMBL/GenBank/DDBJ whole genome shotgun (WGS) entry which is preliminary data.</text>
</comment>
<dbReference type="EMBL" id="MU865175">
    <property type="protein sequence ID" value="KAK4456708.1"/>
    <property type="molecule type" value="Genomic_DNA"/>
</dbReference>
<dbReference type="Proteomes" id="UP001321749">
    <property type="component" value="Unassembled WGS sequence"/>
</dbReference>
<protein>
    <recommendedName>
        <fullName evidence="6">Duf1665 domain containing protein</fullName>
    </recommendedName>
</protein>
<dbReference type="Pfam" id="PF14033">
    <property type="entry name" value="DUF4246"/>
    <property type="match status" value="1"/>
</dbReference>
<sequence>MAATSEIQTTKLFPGFPLPVGSPAGRQCFPHAGAGWVSECVTLRELRMLAFVSQITDKPGWEDKVLDDEIVSRWRAEAKAHPVLADGDVFMSDDMFDFCIKELKDKGDLVKKTGRVNILDAEVVVVKSDKAISDDLQGELQEAVKILEDVPDHKKDWHPGAEGTVLDLVHPSLFPVVWGVTRALEEGIVPLDGCIGYTGKGTPTRSPKTEPTVRAAHRDRGRAAYSSRGPNKWDSFQWLPAEVAISDDGTAKITSYVNNLHPVHHKRLYPVLERIVTATVPLWEDTLNGFGDRRRVEIKSTGSFDYTYPPGIRYRIPDREGQAKEFWDPVTETYHDAASSHGDAQVDGNQDGEEGEGEAEEEDDDDDDDDWRYEHDFYAWKENNRVLVYPEPREYTLQSGLNFFNGSGRDSGKISLRSTSLQIIFKLANIYLSPEHPEYGGGSWHVEGTLHERICATAIYYYDQDNITDSHLAFRQVMDTEEILMVPEQSEFSSLEAFLGIQNESSGSASQVLGRVLTSEGRLLTFPNCLQHQVQPFELKDKTKAGHRKILAMFLIDPNRPVLSSAHVPPQRRDWWAEEVRNKAGLVGGKVPPEIFNMVIDEVSDFPLSWEQAVEYRKKLMEERGFMNDCLEQDIMQF</sequence>
<evidence type="ECO:0000313" key="4">
    <source>
        <dbReference type="EMBL" id="KAK4456708.1"/>
    </source>
</evidence>
<dbReference type="AlphaFoldDB" id="A0AAV9H7M8"/>
<feature type="compositionally biased region" description="Acidic residues" evidence="1">
    <location>
        <begin position="350"/>
        <end position="370"/>
    </location>
</feature>
<evidence type="ECO:0000313" key="5">
    <source>
        <dbReference type="Proteomes" id="UP001321749"/>
    </source>
</evidence>
<keyword evidence="5" id="KW-1185">Reference proteome</keyword>